<accession>A0A0T9PHR5</accession>
<dbReference type="EMBL" id="CQAW01000007">
    <property type="protein sequence ID" value="CNH64739.1"/>
    <property type="molecule type" value="Genomic_DNA"/>
</dbReference>
<dbReference type="Proteomes" id="UP000041882">
    <property type="component" value="Unassembled WGS sequence"/>
</dbReference>
<evidence type="ECO:0000313" key="1">
    <source>
        <dbReference type="EMBL" id="CNH64739.1"/>
    </source>
</evidence>
<reference evidence="2" key="1">
    <citation type="submission" date="2015-03" db="EMBL/GenBank/DDBJ databases">
        <authorList>
            <consortium name="Pathogen Informatics"/>
            <person name="Murphy D."/>
        </authorList>
    </citation>
    <scope>NUCLEOTIDE SEQUENCE [LARGE SCALE GENOMIC DNA]</scope>
    <source>
        <strain evidence="2">IP6945</strain>
    </source>
</reference>
<gene>
    <name evidence="1" type="ORF">ERS008472_01970</name>
</gene>
<dbReference type="RefSeq" id="WP_050113947.1">
    <property type="nucleotide sequence ID" value="NZ_CABHXQ010000005.1"/>
</dbReference>
<sequence>MIKLIAATVTILLCQPAFSEYKLVGKINGLRHSEENCHISIKTNTMPGYSNIWHYIEKEKICKLAQLAYVLGKDITIDAQENSNPDYASTIVDIAVTDTTIQWPPYNKSNHN</sequence>
<protein>
    <submittedName>
        <fullName evidence="1">Uncharacterized protein</fullName>
    </submittedName>
</protein>
<dbReference type="AlphaFoldDB" id="A0A0T9PHR5"/>
<name>A0A0T9PHR5_9GAMM</name>
<evidence type="ECO:0000313" key="2">
    <source>
        <dbReference type="Proteomes" id="UP000041882"/>
    </source>
</evidence>
<keyword evidence="2" id="KW-1185">Reference proteome</keyword>
<organism evidence="1 2">
    <name type="scientific">Yersinia thracica</name>
    <dbReference type="NCBI Taxonomy" id="2890319"/>
    <lineage>
        <taxon>Bacteria</taxon>
        <taxon>Pseudomonadati</taxon>
        <taxon>Pseudomonadota</taxon>
        <taxon>Gammaproteobacteria</taxon>
        <taxon>Enterobacterales</taxon>
        <taxon>Yersiniaceae</taxon>
        <taxon>Yersinia</taxon>
    </lineage>
</organism>
<proteinExistence type="predicted"/>